<name>A0A847SCW4_9NEIS</name>
<dbReference type="Pfam" id="PF06527">
    <property type="entry name" value="TniQ"/>
    <property type="match status" value="1"/>
</dbReference>
<dbReference type="AlphaFoldDB" id="A0A847SCW4"/>
<proteinExistence type="predicted"/>
<gene>
    <name evidence="2" type="ORF">HF682_09065</name>
</gene>
<evidence type="ECO:0000313" key="2">
    <source>
        <dbReference type="EMBL" id="NLR75306.1"/>
    </source>
</evidence>
<keyword evidence="3" id="KW-1185">Reference proteome</keyword>
<organism evidence="2 3">
    <name type="scientific">Leeia aquatica</name>
    <dbReference type="NCBI Taxonomy" id="2725557"/>
    <lineage>
        <taxon>Bacteria</taxon>
        <taxon>Pseudomonadati</taxon>
        <taxon>Pseudomonadota</taxon>
        <taxon>Betaproteobacteria</taxon>
        <taxon>Neisseriales</taxon>
        <taxon>Leeiaceae</taxon>
        <taxon>Leeia</taxon>
    </lineage>
</organism>
<dbReference type="Proteomes" id="UP000587991">
    <property type="component" value="Unassembled WGS sequence"/>
</dbReference>
<dbReference type="RefSeq" id="WP_168876844.1">
    <property type="nucleotide sequence ID" value="NZ_JABAIM010000001.1"/>
</dbReference>
<sequence length="340" mass="39212">MKGLTASLWPVRYKPYPDELLTSWLIRLAWGHGLKAQTFCNRVFGGRHQVWNRDSDRLAPVWLINALVEQTGTPRQIVYGTTLRAYEGILYPHFRPSGTLPWVQTLMVYHRSRRGYGVQFCPVCLAEDECPYFRRAWRVSFNTMCMRHGVMLHDRCPACGMPVVYHRMEMGRGSVFEVGSMADCHACGFSLVEAPRQEIWGYDSQALSFHLGLCRALTEPAGAGMVPDKLRVMHQLIRLMVSRYKTISLRQYVSKTLGVDDPIEIAGRVFVETQPLVARHHLIQLAAWLMVDLATRLEGAWRAGTLRYNHLEKDFDEAPDWYRSIADLFMDWRRHKRSPG</sequence>
<evidence type="ECO:0000313" key="3">
    <source>
        <dbReference type="Proteomes" id="UP000587991"/>
    </source>
</evidence>
<accession>A0A847SCW4</accession>
<dbReference type="EMBL" id="JABAIM010000001">
    <property type="protein sequence ID" value="NLR75306.1"/>
    <property type="molecule type" value="Genomic_DNA"/>
</dbReference>
<comment type="caution">
    <text evidence="2">The sequence shown here is derived from an EMBL/GenBank/DDBJ whole genome shotgun (WGS) entry which is preliminary data.</text>
</comment>
<protein>
    <submittedName>
        <fullName evidence="2">TniQ family protein</fullName>
    </submittedName>
</protein>
<dbReference type="InterPro" id="IPR009492">
    <property type="entry name" value="TniQ"/>
</dbReference>
<reference evidence="2 3" key="1">
    <citation type="submission" date="2020-04" db="EMBL/GenBank/DDBJ databases">
        <title>Draft genome of Leeia sp. IMCC25680.</title>
        <authorList>
            <person name="Song J."/>
            <person name="Cho J.-C."/>
        </authorList>
    </citation>
    <scope>NUCLEOTIDE SEQUENCE [LARGE SCALE GENOMIC DNA]</scope>
    <source>
        <strain evidence="2 3">IMCC25680</strain>
    </source>
</reference>
<feature type="domain" description="TniQ" evidence="1">
    <location>
        <begin position="10"/>
        <end position="152"/>
    </location>
</feature>
<evidence type="ECO:0000259" key="1">
    <source>
        <dbReference type="Pfam" id="PF06527"/>
    </source>
</evidence>